<sequence length="95" mass="10029">LTAGLAAVGGIVTLSLISTVSLRAFKAVVDKNRRKVAPPCQVCKGKGFVPCKLCKGSSTVSWSPLFDPVFIKPCVCPTCEGNRVQRCLNCIGNGF</sequence>
<reference evidence="3 4" key="1">
    <citation type="journal article" date="2011" name="Science">
        <title>The Selaginella genome identifies genetic changes associated with the evolution of vascular plants.</title>
        <authorList>
            <person name="Banks J.A."/>
            <person name="Nishiyama T."/>
            <person name="Hasebe M."/>
            <person name="Bowman J.L."/>
            <person name="Gribskov M."/>
            <person name="dePamphilis C."/>
            <person name="Albert V.A."/>
            <person name="Aono N."/>
            <person name="Aoyama T."/>
            <person name="Ambrose B.A."/>
            <person name="Ashton N.W."/>
            <person name="Axtell M.J."/>
            <person name="Barker E."/>
            <person name="Barker M.S."/>
            <person name="Bennetzen J.L."/>
            <person name="Bonawitz N.D."/>
            <person name="Chapple C."/>
            <person name="Cheng C."/>
            <person name="Correa L.G."/>
            <person name="Dacre M."/>
            <person name="DeBarry J."/>
            <person name="Dreyer I."/>
            <person name="Elias M."/>
            <person name="Engstrom E.M."/>
            <person name="Estelle M."/>
            <person name="Feng L."/>
            <person name="Finet C."/>
            <person name="Floyd S.K."/>
            <person name="Frommer W.B."/>
            <person name="Fujita T."/>
            <person name="Gramzow L."/>
            <person name="Gutensohn M."/>
            <person name="Harholt J."/>
            <person name="Hattori M."/>
            <person name="Heyl A."/>
            <person name="Hirai T."/>
            <person name="Hiwatashi Y."/>
            <person name="Ishikawa M."/>
            <person name="Iwata M."/>
            <person name="Karol K.G."/>
            <person name="Koehler B."/>
            <person name="Kolukisaoglu U."/>
            <person name="Kubo M."/>
            <person name="Kurata T."/>
            <person name="Lalonde S."/>
            <person name="Li K."/>
            <person name="Li Y."/>
            <person name="Litt A."/>
            <person name="Lyons E."/>
            <person name="Manning G."/>
            <person name="Maruyama T."/>
            <person name="Michael T.P."/>
            <person name="Mikami K."/>
            <person name="Miyazaki S."/>
            <person name="Morinaga S."/>
            <person name="Murata T."/>
            <person name="Mueller-Roeber B."/>
            <person name="Nelson D.R."/>
            <person name="Obara M."/>
            <person name="Oguri Y."/>
            <person name="Olmstead R.G."/>
            <person name="Onodera N."/>
            <person name="Petersen B.L."/>
            <person name="Pils B."/>
            <person name="Prigge M."/>
            <person name="Rensing S.A."/>
            <person name="Riano-Pachon D.M."/>
            <person name="Roberts A.W."/>
            <person name="Sato Y."/>
            <person name="Scheller H.V."/>
            <person name="Schulz B."/>
            <person name="Schulz C."/>
            <person name="Shakirov E.V."/>
            <person name="Shibagaki N."/>
            <person name="Shinohara N."/>
            <person name="Shippen D.E."/>
            <person name="Soerensen I."/>
            <person name="Sotooka R."/>
            <person name="Sugimoto N."/>
            <person name="Sugita M."/>
            <person name="Sumikawa N."/>
            <person name="Tanurdzic M."/>
            <person name="Theissen G."/>
            <person name="Ulvskov P."/>
            <person name="Wakazuki S."/>
            <person name="Weng J.K."/>
            <person name="Willats W.W."/>
            <person name="Wipf D."/>
            <person name="Wolf P.G."/>
            <person name="Yang L."/>
            <person name="Zimmer A.D."/>
            <person name="Zhu Q."/>
            <person name="Mitros T."/>
            <person name="Hellsten U."/>
            <person name="Loque D."/>
            <person name="Otillar R."/>
            <person name="Salamov A."/>
            <person name="Schmutz J."/>
            <person name="Shapiro H."/>
            <person name="Lindquist E."/>
            <person name="Lucas S."/>
            <person name="Rokhsar D."/>
            <person name="Grigoriev I.V."/>
        </authorList>
    </citation>
    <scope>NUCLEOTIDE SEQUENCE [LARGE SCALE GENOMIC DNA]</scope>
</reference>
<proteinExistence type="predicted"/>
<evidence type="ECO:0000256" key="1">
    <source>
        <dbReference type="SAM" id="Phobius"/>
    </source>
</evidence>
<dbReference type="InterPro" id="IPR036410">
    <property type="entry name" value="HSP_DnaJ_Cys-rich_dom_sf"/>
</dbReference>
<dbReference type="Gramene" id="EFJ21315">
    <property type="protein sequence ID" value="EFJ21315"/>
    <property type="gene ID" value="SELMODRAFT_19311"/>
</dbReference>
<protein>
    <submittedName>
        <fullName evidence="3">Uncharacterized protein</fullName>
    </submittedName>
</protein>
<evidence type="ECO:0000313" key="3">
    <source>
        <dbReference type="EMBL" id="EFJ26859.1"/>
    </source>
</evidence>
<organism evidence="4">
    <name type="scientific">Selaginella moellendorffii</name>
    <name type="common">Spikemoss</name>
    <dbReference type="NCBI Taxonomy" id="88036"/>
    <lineage>
        <taxon>Eukaryota</taxon>
        <taxon>Viridiplantae</taxon>
        <taxon>Streptophyta</taxon>
        <taxon>Embryophyta</taxon>
        <taxon>Tracheophyta</taxon>
        <taxon>Lycopodiopsida</taxon>
        <taxon>Selaginellales</taxon>
        <taxon>Selaginellaceae</taxon>
        <taxon>Selaginella</taxon>
    </lineage>
</organism>
<dbReference type="eggNOG" id="ENOG502S1IB">
    <property type="taxonomic scope" value="Eukaryota"/>
</dbReference>
<dbReference type="OrthoDB" id="513013at2759"/>
<accession>D8RL59</accession>
<name>D8RL59_SELML</name>
<dbReference type="Gramene" id="EFJ26859">
    <property type="protein sequence ID" value="EFJ26859"/>
    <property type="gene ID" value="SELMODRAFT_19312"/>
</dbReference>
<dbReference type="KEGG" id="smo:SELMODRAFT_19312"/>
<feature type="non-terminal residue" evidence="3">
    <location>
        <position position="1"/>
    </location>
</feature>
<dbReference type="AlphaFoldDB" id="D8RL59"/>
<dbReference type="PANTHER" id="PTHR15852:SF29">
    <property type="entry name" value="PLASTID TRANSCRIPTIONALLY ACTIVE PROTEIN"/>
    <property type="match status" value="1"/>
</dbReference>
<dbReference type="SUPFAM" id="SSF57938">
    <property type="entry name" value="DnaJ/Hsp40 cysteine-rich domain"/>
    <property type="match status" value="1"/>
</dbReference>
<dbReference type="FunCoup" id="D8RL59">
    <property type="interactions" value="278"/>
</dbReference>
<dbReference type="OMA" id="KKTAPPC"/>
<gene>
    <name evidence="2" type="ORF">SELMODRAFT_19311</name>
    <name evidence="3" type="ORF">SELMODRAFT_19312</name>
</gene>
<dbReference type="Proteomes" id="UP000001514">
    <property type="component" value="Unassembled WGS sequence"/>
</dbReference>
<feature type="non-terminal residue" evidence="3">
    <location>
        <position position="95"/>
    </location>
</feature>
<feature type="transmembrane region" description="Helical" evidence="1">
    <location>
        <begin position="6"/>
        <end position="25"/>
    </location>
</feature>
<dbReference type="KEGG" id="smo:SELMODRAFT_19311"/>
<evidence type="ECO:0000313" key="2">
    <source>
        <dbReference type="EMBL" id="EFJ21315.1"/>
    </source>
</evidence>
<keyword evidence="1" id="KW-0812">Transmembrane</keyword>
<keyword evidence="4" id="KW-1185">Reference proteome</keyword>
<dbReference type="PANTHER" id="PTHR15852">
    <property type="entry name" value="PLASTID TRANSCRIPTIONALLY ACTIVE PROTEIN"/>
    <property type="match status" value="1"/>
</dbReference>
<dbReference type="EMBL" id="GL377599">
    <property type="protein sequence ID" value="EFJ21315.1"/>
    <property type="molecule type" value="Genomic_DNA"/>
</dbReference>
<keyword evidence="1" id="KW-1133">Transmembrane helix</keyword>
<evidence type="ECO:0000313" key="4">
    <source>
        <dbReference type="Proteomes" id="UP000001514"/>
    </source>
</evidence>
<keyword evidence="1" id="KW-0472">Membrane</keyword>
<dbReference type="EMBL" id="GL377583">
    <property type="protein sequence ID" value="EFJ26859.1"/>
    <property type="molecule type" value="Genomic_DNA"/>
</dbReference>
<dbReference type="InParanoid" id="D8RL59"/>
<dbReference type="HOGENOM" id="CLU_145680_0_0_1"/>